<dbReference type="GO" id="GO:0015074">
    <property type="term" value="P:DNA integration"/>
    <property type="evidence" value="ECO:0007669"/>
    <property type="project" value="InterPro"/>
</dbReference>
<accession>A0A6N3A0Y0</accession>
<name>A0A6N3A0Y0_9FIRM</name>
<gene>
    <name evidence="5" type="primary">xerD_2</name>
    <name evidence="5" type="ORF">VRLFYP33_00573</name>
</gene>
<dbReference type="Gene3D" id="1.10.150.130">
    <property type="match status" value="1"/>
</dbReference>
<dbReference type="InterPro" id="IPR013762">
    <property type="entry name" value="Integrase-like_cat_sf"/>
</dbReference>
<dbReference type="EMBL" id="CACRUX010000021">
    <property type="protein sequence ID" value="VYT83798.1"/>
    <property type="molecule type" value="Genomic_DNA"/>
</dbReference>
<dbReference type="InterPro" id="IPR011010">
    <property type="entry name" value="DNA_brk_join_enz"/>
</dbReference>
<dbReference type="InterPro" id="IPR050090">
    <property type="entry name" value="Tyrosine_recombinase_XerCD"/>
</dbReference>
<organism evidence="5">
    <name type="scientific">Veillonella ratti</name>
    <dbReference type="NCBI Taxonomy" id="103892"/>
    <lineage>
        <taxon>Bacteria</taxon>
        <taxon>Bacillati</taxon>
        <taxon>Bacillota</taxon>
        <taxon>Negativicutes</taxon>
        <taxon>Veillonellales</taxon>
        <taxon>Veillonellaceae</taxon>
        <taxon>Veillonella</taxon>
    </lineage>
</organism>
<keyword evidence="3" id="KW-0233">DNA recombination</keyword>
<dbReference type="GO" id="GO:0006310">
    <property type="term" value="P:DNA recombination"/>
    <property type="evidence" value="ECO:0007669"/>
    <property type="project" value="UniProtKB-KW"/>
</dbReference>
<protein>
    <submittedName>
        <fullName evidence="5">Tyrosine recombinase XerD</fullName>
    </submittedName>
</protein>
<dbReference type="GO" id="GO:0003677">
    <property type="term" value="F:DNA binding"/>
    <property type="evidence" value="ECO:0007669"/>
    <property type="project" value="UniProtKB-KW"/>
</dbReference>
<dbReference type="PROSITE" id="PS51898">
    <property type="entry name" value="TYR_RECOMBINASE"/>
    <property type="match status" value="1"/>
</dbReference>
<evidence type="ECO:0000256" key="3">
    <source>
        <dbReference type="ARBA" id="ARBA00023172"/>
    </source>
</evidence>
<proteinExistence type="inferred from homology"/>
<dbReference type="AlphaFoldDB" id="A0A6N3A0Y0"/>
<dbReference type="RefSeq" id="WP_021841378.1">
    <property type="nucleotide sequence ID" value="NZ_CACRUX010000021.1"/>
</dbReference>
<evidence type="ECO:0000256" key="1">
    <source>
        <dbReference type="ARBA" id="ARBA00008857"/>
    </source>
</evidence>
<dbReference type="PANTHER" id="PTHR30349">
    <property type="entry name" value="PHAGE INTEGRASE-RELATED"/>
    <property type="match status" value="1"/>
</dbReference>
<dbReference type="SUPFAM" id="SSF56349">
    <property type="entry name" value="DNA breaking-rejoining enzymes"/>
    <property type="match status" value="1"/>
</dbReference>
<comment type="similarity">
    <text evidence="1">Belongs to the 'phage' integrase family.</text>
</comment>
<reference evidence="5" key="1">
    <citation type="submission" date="2019-11" db="EMBL/GenBank/DDBJ databases">
        <authorList>
            <person name="Feng L."/>
        </authorList>
    </citation>
    <scope>NUCLEOTIDE SEQUENCE</scope>
    <source>
        <strain evidence="5">VrattiLFYP33</strain>
    </source>
</reference>
<dbReference type="InterPro" id="IPR010998">
    <property type="entry name" value="Integrase_recombinase_N"/>
</dbReference>
<evidence type="ECO:0000313" key="5">
    <source>
        <dbReference type="EMBL" id="VYT83798.1"/>
    </source>
</evidence>
<dbReference type="Pfam" id="PF00589">
    <property type="entry name" value="Phage_integrase"/>
    <property type="match status" value="1"/>
</dbReference>
<dbReference type="PANTHER" id="PTHR30349:SF64">
    <property type="entry name" value="PROPHAGE INTEGRASE INTD-RELATED"/>
    <property type="match status" value="1"/>
</dbReference>
<dbReference type="InterPro" id="IPR002104">
    <property type="entry name" value="Integrase_catalytic"/>
</dbReference>
<evidence type="ECO:0000259" key="4">
    <source>
        <dbReference type="PROSITE" id="PS51898"/>
    </source>
</evidence>
<feature type="domain" description="Tyr recombinase" evidence="4">
    <location>
        <begin position="170"/>
        <end position="333"/>
    </location>
</feature>
<sequence length="351" mass="40641">MRRANGTGSVYKMKHKPLRKPYRAVITVAEDEEGRMIRKTVGTFRTAREALDFLKDYNGDPKTFDYQNITFGQCFKWMMEDKVRRGNSKSSIDNYKMAEKRLMELMDMPICEIRLVHLQRIIDDNKASSRSAIDKIVAAMSGTFTAAIKNDIEVKDYSKYVVRPPAEERNIHKPYTPEEILTLWQNQNEGINKLKLIYIYTGMRPRELINLRVEDTHLKEGYVIGGSKTKSGKNRVIPIAKCILPFMFELINQARFKHHETLYGVIGQYEKLIRHWKKDGHLPHDGRHTFATMASNADIKQHIIKLIIGHSIKDVTEGTYTHKTIQQLVDAVELLPTQKNLLPVEQRLSNK</sequence>
<evidence type="ECO:0000256" key="2">
    <source>
        <dbReference type="ARBA" id="ARBA00023125"/>
    </source>
</evidence>
<dbReference type="Gene3D" id="1.10.443.10">
    <property type="entry name" value="Intergrase catalytic core"/>
    <property type="match status" value="1"/>
</dbReference>
<keyword evidence="2" id="KW-0238">DNA-binding</keyword>